<reference evidence="2 3" key="1">
    <citation type="submission" date="2022-02" db="EMBL/GenBank/DDBJ databases">
        <title>Genome of Erysipelotrichaceae sp. nov. NSJ-176 isolated from human feces.</title>
        <authorList>
            <person name="Abdugheni R."/>
        </authorList>
    </citation>
    <scope>NUCLEOTIDE SEQUENCE [LARGE SCALE GENOMIC DNA]</scope>
    <source>
        <strain evidence="2 3">NSJ-176</strain>
    </source>
</reference>
<dbReference type="Gene3D" id="3.40.50.10420">
    <property type="entry name" value="NagB/RpiA/CoA transferase-like"/>
    <property type="match status" value="1"/>
</dbReference>
<feature type="domain" description="LUD" evidence="1">
    <location>
        <begin position="13"/>
        <end position="204"/>
    </location>
</feature>
<organism evidence="2 3">
    <name type="scientific">Amedibacillus hominis</name>
    <dbReference type="NCBI Taxonomy" id="2897776"/>
    <lineage>
        <taxon>Bacteria</taxon>
        <taxon>Bacillati</taxon>
        <taxon>Bacillota</taxon>
        <taxon>Erysipelotrichia</taxon>
        <taxon>Erysipelotrichales</taxon>
        <taxon>Erysipelotrichaceae</taxon>
        <taxon>Amedibacillus</taxon>
    </lineage>
</organism>
<dbReference type="PANTHER" id="PTHR36179:SF2">
    <property type="entry name" value="LUD DOMAIN-CONTAINING PROTEIN"/>
    <property type="match status" value="1"/>
</dbReference>
<proteinExistence type="predicted"/>
<keyword evidence="3" id="KW-1185">Reference proteome</keyword>
<dbReference type="Proteomes" id="UP001202402">
    <property type="component" value="Unassembled WGS sequence"/>
</dbReference>
<name>A0ABS9RAP1_9FIRM</name>
<evidence type="ECO:0000313" key="3">
    <source>
        <dbReference type="Proteomes" id="UP001202402"/>
    </source>
</evidence>
<dbReference type="PANTHER" id="PTHR36179">
    <property type="entry name" value="LUD_DOM DOMAIN-CONTAINING PROTEIN"/>
    <property type="match status" value="1"/>
</dbReference>
<protein>
    <submittedName>
        <fullName evidence="2">Lactate utilization protein</fullName>
    </submittedName>
</protein>
<dbReference type="PIRSF" id="PIRSF020269">
    <property type="entry name" value="DUF1121"/>
    <property type="match status" value="1"/>
</dbReference>
<evidence type="ECO:0000259" key="1">
    <source>
        <dbReference type="Pfam" id="PF02589"/>
    </source>
</evidence>
<dbReference type="InterPro" id="IPR024185">
    <property type="entry name" value="FTHF_cligase-like_sf"/>
</dbReference>
<sequence length="211" mass="23508">MDENVKTIVRLHMEQAKKALEAHHIKTYLVKDKQEACALASSMIKDKEKVSDGGSMTISEIGLSQLLKSRDVAYISHNEPLSKEESEKEAHAAFNADTFICSSNAVTMDGALINVDGHGNRVAAMIYGPNQVIVIVGSNKLVKNEKQAKKRIQEVAAPANCVRLHRQTPCVKLGSCQDCESKDRICNFYVKIDHDMYDRIRVIIMEEEAGY</sequence>
<dbReference type="InterPro" id="IPR003741">
    <property type="entry name" value="LUD_dom"/>
</dbReference>
<comment type="caution">
    <text evidence="2">The sequence shown here is derived from an EMBL/GenBank/DDBJ whole genome shotgun (WGS) entry which is preliminary data.</text>
</comment>
<dbReference type="Pfam" id="PF02589">
    <property type="entry name" value="LUD_dom"/>
    <property type="match status" value="1"/>
</dbReference>
<gene>
    <name evidence="2" type="ORF">LQE99_13970</name>
</gene>
<evidence type="ECO:0000313" key="2">
    <source>
        <dbReference type="EMBL" id="MCH4286228.1"/>
    </source>
</evidence>
<dbReference type="InterPro" id="IPR009501">
    <property type="entry name" value="UCP020269"/>
</dbReference>
<dbReference type="RefSeq" id="WP_117453230.1">
    <property type="nucleotide sequence ID" value="NZ_JAKVPQ010000011.1"/>
</dbReference>
<dbReference type="EMBL" id="JAKVPQ010000011">
    <property type="protein sequence ID" value="MCH4286228.1"/>
    <property type="molecule type" value="Genomic_DNA"/>
</dbReference>
<accession>A0ABS9RAP1</accession>